<sequence length="225" mass="25404">MYQLRVDAVKEYFWKKHGEELDDALARSYELSEQEYLDGFIEWAGEEAWPLLCCHWSGDKFLQKRKKTQESRLKCENDARNRGGSRPYTKTQQWLEYNYGPEKATGVNTFAVMKSGAKNIDSSGSSGPMLFEKIGEEPPPDEDLMSPLHAQRTGSSHVGLQSDLASFDNRDDDANIGCEGREGNISCEGREQNIGCKDNYTSSMDRSNNGASWDVELAHQDDLNV</sequence>
<keyword evidence="2" id="KW-1185">Reference proteome</keyword>
<reference evidence="1 2" key="1">
    <citation type="submission" date="2019-11" db="EMBL/GenBank/DDBJ databases">
        <title>Whole genome sequence of Oryza granulata.</title>
        <authorList>
            <person name="Li W."/>
        </authorList>
    </citation>
    <scope>NUCLEOTIDE SEQUENCE [LARGE SCALE GENOMIC DNA]</scope>
    <source>
        <strain evidence="2">cv. Menghai</strain>
        <tissue evidence="1">Leaf</tissue>
    </source>
</reference>
<dbReference type="GO" id="GO:0032196">
    <property type="term" value="P:transposition"/>
    <property type="evidence" value="ECO:0007669"/>
    <property type="project" value="InterPro"/>
</dbReference>
<proteinExistence type="predicted"/>
<dbReference type="PANTHER" id="PTHR33157">
    <property type="entry name" value="AUTONOMOUS TRANSPOSABLE ELEMENT EN-1 MOSAIC PROTEIN-RELATED"/>
    <property type="match status" value="1"/>
</dbReference>
<dbReference type="InterPro" id="IPR039266">
    <property type="entry name" value="EN-1/SPM"/>
</dbReference>
<dbReference type="OrthoDB" id="696191at2759"/>
<organism evidence="1 2">
    <name type="scientific">Oryza meyeriana var. granulata</name>
    <dbReference type="NCBI Taxonomy" id="110450"/>
    <lineage>
        <taxon>Eukaryota</taxon>
        <taxon>Viridiplantae</taxon>
        <taxon>Streptophyta</taxon>
        <taxon>Embryophyta</taxon>
        <taxon>Tracheophyta</taxon>
        <taxon>Spermatophyta</taxon>
        <taxon>Magnoliopsida</taxon>
        <taxon>Liliopsida</taxon>
        <taxon>Poales</taxon>
        <taxon>Poaceae</taxon>
        <taxon>BOP clade</taxon>
        <taxon>Oryzoideae</taxon>
        <taxon>Oryzeae</taxon>
        <taxon>Oryzinae</taxon>
        <taxon>Oryza</taxon>
        <taxon>Oryza meyeriana</taxon>
    </lineage>
</organism>
<gene>
    <name evidence="1" type="ORF">E2562_013487</name>
</gene>
<dbReference type="AlphaFoldDB" id="A0A6G1BVG2"/>
<name>A0A6G1BVG2_9ORYZ</name>
<evidence type="ECO:0000313" key="1">
    <source>
        <dbReference type="EMBL" id="KAF0892108.1"/>
    </source>
</evidence>
<accession>A0A6G1BVG2</accession>
<dbReference type="Proteomes" id="UP000479710">
    <property type="component" value="Unassembled WGS sequence"/>
</dbReference>
<dbReference type="EMBL" id="SPHZ02000011">
    <property type="protein sequence ID" value="KAF0892108.1"/>
    <property type="molecule type" value="Genomic_DNA"/>
</dbReference>
<evidence type="ECO:0000313" key="2">
    <source>
        <dbReference type="Proteomes" id="UP000479710"/>
    </source>
</evidence>
<protein>
    <submittedName>
        <fullName evidence="1">Uncharacterized protein</fullName>
    </submittedName>
</protein>
<dbReference type="PANTHER" id="PTHR33157:SF5">
    <property type="entry name" value="OS09G0314100 PROTEIN"/>
    <property type="match status" value="1"/>
</dbReference>
<comment type="caution">
    <text evidence="1">The sequence shown here is derived from an EMBL/GenBank/DDBJ whole genome shotgun (WGS) entry which is preliminary data.</text>
</comment>